<sequence>MNIAFFCSANADIDPRFFTATEALGRWCAEHGHTVIFGGTNQGLMQCVAKAAHEAGARVVGVVPKFVEEGGMESAYMHQVYHTENLTDRKELLNSLCDVAIALPGGVGTLDEVFTLVAANTIGYQHKHVFIFNMEGFWNALELLLHNLQQQGMIRGDYRQYVSVVNSLDELQRQLEDYA</sequence>
<evidence type="ECO:0000313" key="4">
    <source>
        <dbReference type="EMBL" id="PXX21628.1"/>
    </source>
</evidence>
<dbReference type="STRING" id="1122991.GCA_000613445_02055"/>
<reference evidence="4 5" key="1">
    <citation type="submission" date="2018-05" db="EMBL/GenBank/DDBJ databases">
        <title>Genomic Encyclopedia of Type Strains, Phase I: the one thousand microbial genomes (KMG-I) project.</title>
        <authorList>
            <person name="Kyrpides N."/>
        </authorList>
    </citation>
    <scope>NUCLEOTIDE SEQUENCE [LARGE SCALE GENOMIC DNA]</scope>
    <source>
        <strain evidence="4 5">DSM 15611</strain>
    </source>
</reference>
<dbReference type="InterPro" id="IPR031100">
    <property type="entry name" value="LOG_fam"/>
</dbReference>
<evidence type="ECO:0000256" key="2">
    <source>
        <dbReference type="ARBA" id="ARBA00006763"/>
    </source>
</evidence>
<protein>
    <recommendedName>
        <fullName evidence="3">Cytokinin riboside 5'-monophosphate phosphoribohydrolase</fullName>
        <ecNumber evidence="3">3.2.2.n1</ecNumber>
    </recommendedName>
</protein>
<dbReference type="RefSeq" id="WP_025815869.1">
    <property type="nucleotide sequence ID" value="NZ_BAIZ01000013.1"/>
</dbReference>
<dbReference type="Pfam" id="PF03641">
    <property type="entry name" value="Lysine_decarbox"/>
    <property type="match status" value="1"/>
</dbReference>
<dbReference type="Gene3D" id="3.40.50.450">
    <property type="match status" value="1"/>
</dbReference>
<accession>A0A318HT69</accession>
<dbReference type="GO" id="GO:0005829">
    <property type="term" value="C:cytosol"/>
    <property type="evidence" value="ECO:0007669"/>
    <property type="project" value="TreeGrafter"/>
</dbReference>
<dbReference type="EMBL" id="QJJX01000017">
    <property type="protein sequence ID" value="PXX21628.1"/>
    <property type="molecule type" value="Genomic_DNA"/>
</dbReference>
<evidence type="ECO:0000256" key="3">
    <source>
        <dbReference type="RuleBase" id="RU363015"/>
    </source>
</evidence>
<dbReference type="AlphaFoldDB" id="A0A318HT69"/>
<keyword evidence="5" id="KW-1185">Reference proteome</keyword>
<dbReference type="NCBIfam" id="TIGR00730">
    <property type="entry name" value="Rossman fold protein, TIGR00730 family"/>
    <property type="match status" value="1"/>
</dbReference>
<dbReference type="SUPFAM" id="SSF102405">
    <property type="entry name" value="MCP/YpsA-like"/>
    <property type="match status" value="1"/>
</dbReference>
<comment type="caution">
    <text evidence="4">The sequence shown here is derived from an EMBL/GenBank/DDBJ whole genome shotgun (WGS) entry which is preliminary data.</text>
</comment>
<evidence type="ECO:0000313" key="5">
    <source>
        <dbReference type="Proteomes" id="UP000248314"/>
    </source>
</evidence>
<comment type="catalytic activity">
    <reaction evidence="1">
        <text>AMP + H2O = D-ribose 5-phosphate + adenine</text>
        <dbReference type="Rhea" id="RHEA:20129"/>
        <dbReference type="ChEBI" id="CHEBI:15377"/>
        <dbReference type="ChEBI" id="CHEBI:16708"/>
        <dbReference type="ChEBI" id="CHEBI:78346"/>
        <dbReference type="ChEBI" id="CHEBI:456215"/>
        <dbReference type="EC" id="3.2.2.4"/>
    </reaction>
</comment>
<dbReference type="PANTHER" id="PTHR31223:SF70">
    <property type="entry name" value="LOG FAMILY PROTEIN YJL055W"/>
    <property type="match status" value="1"/>
</dbReference>
<dbReference type="GO" id="GO:0009691">
    <property type="term" value="P:cytokinin biosynthetic process"/>
    <property type="evidence" value="ECO:0007669"/>
    <property type="project" value="UniProtKB-UniRule"/>
</dbReference>
<proteinExistence type="inferred from homology"/>
<name>A0A318HT69_9BACT</name>
<keyword evidence="3" id="KW-0203">Cytokinin biosynthesis</keyword>
<comment type="similarity">
    <text evidence="2 3">Belongs to the LOG family.</text>
</comment>
<organism evidence="4 5">
    <name type="scientific">Hoylesella shahii DSM 15611 = JCM 12083</name>
    <dbReference type="NCBI Taxonomy" id="1122991"/>
    <lineage>
        <taxon>Bacteria</taxon>
        <taxon>Pseudomonadati</taxon>
        <taxon>Bacteroidota</taxon>
        <taxon>Bacteroidia</taxon>
        <taxon>Bacteroidales</taxon>
        <taxon>Prevotellaceae</taxon>
        <taxon>Hoylesella</taxon>
    </lineage>
</organism>
<dbReference type="OrthoDB" id="9801098at2"/>
<keyword evidence="3" id="KW-0378">Hydrolase</keyword>
<dbReference type="Proteomes" id="UP000248314">
    <property type="component" value="Unassembled WGS sequence"/>
</dbReference>
<dbReference type="PANTHER" id="PTHR31223">
    <property type="entry name" value="LOG FAMILY PROTEIN YJL055W"/>
    <property type="match status" value="1"/>
</dbReference>
<dbReference type="InterPro" id="IPR005269">
    <property type="entry name" value="LOG"/>
</dbReference>
<gene>
    <name evidence="4" type="ORF">EJ73_01614</name>
</gene>
<dbReference type="EC" id="3.2.2.n1" evidence="3"/>
<dbReference type="GO" id="GO:0008714">
    <property type="term" value="F:AMP nucleosidase activity"/>
    <property type="evidence" value="ECO:0007669"/>
    <property type="project" value="UniProtKB-EC"/>
</dbReference>
<dbReference type="GeneID" id="84899007"/>
<evidence type="ECO:0000256" key="1">
    <source>
        <dbReference type="ARBA" id="ARBA00000274"/>
    </source>
</evidence>